<feature type="transmembrane region" description="Helical" evidence="1">
    <location>
        <begin position="248"/>
        <end position="272"/>
    </location>
</feature>
<organism evidence="2 3">
    <name type="scientific">Microcystis aeruginosa 11-30S32</name>
    <dbReference type="NCBI Taxonomy" id="2358142"/>
    <lineage>
        <taxon>Bacteria</taxon>
        <taxon>Bacillati</taxon>
        <taxon>Cyanobacteriota</taxon>
        <taxon>Cyanophyceae</taxon>
        <taxon>Oscillatoriophycideae</taxon>
        <taxon>Chroococcales</taxon>
        <taxon>Microcystaceae</taxon>
        <taxon>Microcystis</taxon>
    </lineage>
</organism>
<name>A0A510PGR7_MICAE</name>
<gene>
    <name evidence="2" type="ORF">MAE30S32_15720</name>
</gene>
<keyword evidence="1" id="KW-0812">Transmembrane</keyword>
<feature type="transmembrane region" description="Helical" evidence="1">
    <location>
        <begin position="194"/>
        <end position="211"/>
    </location>
</feature>
<comment type="caution">
    <text evidence="2">The sequence shown here is derived from an EMBL/GenBank/DDBJ whole genome shotgun (WGS) entry which is preliminary data.</text>
</comment>
<reference evidence="2 3" key="1">
    <citation type="journal article" date="2019" name="Appl. Environ. Microbiol.">
        <title>Co-occurrence of broad and narrow host-range viruses infecting the toxic bloom-forming cyanobacterium Microcystis aeruginosa.</title>
        <authorList>
            <person name="Morimoto D."/>
            <person name="Tominaga K."/>
            <person name="Nishimura Y."/>
            <person name="Yoshida N."/>
            <person name="Kimura S."/>
            <person name="Sako Y."/>
            <person name="Yoshida T."/>
        </authorList>
    </citation>
    <scope>NUCLEOTIDE SEQUENCE [LARGE SCALE GENOMIC DNA]</scope>
    <source>
        <strain evidence="2 3">11-30S32</strain>
    </source>
</reference>
<feature type="transmembrane region" description="Helical" evidence="1">
    <location>
        <begin position="140"/>
        <end position="156"/>
    </location>
</feature>
<feature type="transmembrane region" description="Helical" evidence="1">
    <location>
        <begin position="218"/>
        <end position="236"/>
    </location>
</feature>
<keyword evidence="1" id="KW-0472">Membrane</keyword>
<protein>
    <submittedName>
        <fullName evidence="2">Uncharacterized protein</fullName>
    </submittedName>
</protein>
<accession>A0A510PGR7</accession>
<sequence length="340" mass="40092">MMKLLIHILLASLSLIMTLLPEDWQRIILDEQERLKQNNCSDYQLLIETFHFVVDFLWIGIRSLPGLFTKMIKIIDPNFVSKSLNKAYNSETIKKIEEEFEKDYYNRYLGSIRISLFISLFLYLVFIFLDQYCSSQASNILPIRLSICFFALYVIYKSYQKNFIKSYQLLISILGLIGGIGINLMIFMSDQNDLAYVTYYSGLMLVYMAIYSAYRIRFFNAVIVGTCILIIYNALTINKMMMLDQINWLLLINSNFFLVSANIIGAFMSNLYERSTRLDFLMRYIVASKLLEIYRYHEHSSPSSEDLLKRINKIRHDPRELEKFLMENLIESKQQELLDN</sequence>
<feature type="transmembrane region" description="Helical" evidence="1">
    <location>
        <begin position="168"/>
        <end position="188"/>
    </location>
</feature>
<evidence type="ECO:0000256" key="1">
    <source>
        <dbReference type="SAM" id="Phobius"/>
    </source>
</evidence>
<proteinExistence type="predicted"/>
<dbReference type="EMBL" id="BHVU01000071">
    <property type="protein sequence ID" value="GCA92920.1"/>
    <property type="molecule type" value="Genomic_DNA"/>
</dbReference>
<evidence type="ECO:0000313" key="3">
    <source>
        <dbReference type="Proteomes" id="UP000321223"/>
    </source>
</evidence>
<evidence type="ECO:0000313" key="2">
    <source>
        <dbReference type="EMBL" id="GCA92920.1"/>
    </source>
</evidence>
<feature type="transmembrane region" description="Helical" evidence="1">
    <location>
        <begin position="108"/>
        <end position="128"/>
    </location>
</feature>
<dbReference type="Proteomes" id="UP000321223">
    <property type="component" value="Unassembled WGS sequence"/>
</dbReference>
<dbReference type="AlphaFoldDB" id="A0A510PGR7"/>
<keyword evidence="1" id="KW-1133">Transmembrane helix</keyword>